<dbReference type="AlphaFoldDB" id="A0A9P6DV90"/>
<sequence>MVTAGEKQFYAYALIAALLRELPECWKVGLLYDVACALQRSVSIFHAYGHQWVCQLWYHPRKAELWGLSDGEGCERFWSELMRLIPCLRVSGVSILKWTCMY</sequence>
<name>A0A9P6DV90_9AGAM</name>
<accession>A0A9P6DV90</accession>
<proteinExistence type="predicted"/>
<organism evidence="1 2">
    <name type="scientific">Hydnum rufescens UP504</name>
    <dbReference type="NCBI Taxonomy" id="1448309"/>
    <lineage>
        <taxon>Eukaryota</taxon>
        <taxon>Fungi</taxon>
        <taxon>Dikarya</taxon>
        <taxon>Basidiomycota</taxon>
        <taxon>Agaricomycotina</taxon>
        <taxon>Agaricomycetes</taxon>
        <taxon>Cantharellales</taxon>
        <taxon>Hydnaceae</taxon>
        <taxon>Hydnum</taxon>
    </lineage>
</organism>
<evidence type="ECO:0000313" key="1">
    <source>
        <dbReference type="EMBL" id="KAF9512424.1"/>
    </source>
</evidence>
<dbReference type="EMBL" id="MU128987">
    <property type="protein sequence ID" value="KAF9512424.1"/>
    <property type="molecule type" value="Genomic_DNA"/>
</dbReference>
<dbReference type="Proteomes" id="UP000886523">
    <property type="component" value="Unassembled WGS sequence"/>
</dbReference>
<dbReference type="Pfam" id="PF18758">
    <property type="entry name" value="KDZ"/>
    <property type="match status" value="1"/>
</dbReference>
<reference evidence="1" key="1">
    <citation type="journal article" date="2020" name="Nat. Commun.">
        <title>Large-scale genome sequencing of mycorrhizal fungi provides insights into the early evolution of symbiotic traits.</title>
        <authorList>
            <person name="Miyauchi S."/>
            <person name="Kiss E."/>
            <person name="Kuo A."/>
            <person name="Drula E."/>
            <person name="Kohler A."/>
            <person name="Sanchez-Garcia M."/>
            <person name="Morin E."/>
            <person name="Andreopoulos B."/>
            <person name="Barry K.W."/>
            <person name="Bonito G."/>
            <person name="Buee M."/>
            <person name="Carver A."/>
            <person name="Chen C."/>
            <person name="Cichocki N."/>
            <person name="Clum A."/>
            <person name="Culley D."/>
            <person name="Crous P.W."/>
            <person name="Fauchery L."/>
            <person name="Girlanda M."/>
            <person name="Hayes R.D."/>
            <person name="Keri Z."/>
            <person name="LaButti K."/>
            <person name="Lipzen A."/>
            <person name="Lombard V."/>
            <person name="Magnuson J."/>
            <person name="Maillard F."/>
            <person name="Murat C."/>
            <person name="Nolan M."/>
            <person name="Ohm R.A."/>
            <person name="Pangilinan J."/>
            <person name="Pereira M.F."/>
            <person name="Perotto S."/>
            <person name="Peter M."/>
            <person name="Pfister S."/>
            <person name="Riley R."/>
            <person name="Sitrit Y."/>
            <person name="Stielow J.B."/>
            <person name="Szollosi G."/>
            <person name="Zifcakova L."/>
            <person name="Stursova M."/>
            <person name="Spatafora J.W."/>
            <person name="Tedersoo L."/>
            <person name="Vaario L.M."/>
            <person name="Yamada A."/>
            <person name="Yan M."/>
            <person name="Wang P."/>
            <person name="Xu J."/>
            <person name="Bruns T."/>
            <person name="Baldrian P."/>
            <person name="Vilgalys R."/>
            <person name="Dunand C."/>
            <person name="Henrissat B."/>
            <person name="Grigoriev I.V."/>
            <person name="Hibbett D."/>
            <person name="Nagy L.G."/>
            <person name="Martin F.M."/>
        </authorList>
    </citation>
    <scope>NUCLEOTIDE SEQUENCE</scope>
    <source>
        <strain evidence="1">UP504</strain>
    </source>
</reference>
<dbReference type="PANTHER" id="PTHR33096">
    <property type="entry name" value="CXC2 DOMAIN-CONTAINING PROTEIN"/>
    <property type="match status" value="1"/>
</dbReference>
<evidence type="ECO:0000313" key="2">
    <source>
        <dbReference type="Proteomes" id="UP000886523"/>
    </source>
</evidence>
<dbReference type="InterPro" id="IPR040521">
    <property type="entry name" value="KDZ"/>
</dbReference>
<dbReference type="OrthoDB" id="2505730at2759"/>
<dbReference type="PANTHER" id="PTHR33096:SF1">
    <property type="entry name" value="CXC1-LIKE CYSTEINE CLUSTER ASSOCIATED WITH KDZ TRANSPOSASES DOMAIN-CONTAINING PROTEIN"/>
    <property type="match status" value="1"/>
</dbReference>
<comment type="caution">
    <text evidence="1">The sequence shown here is derived from an EMBL/GenBank/DDBJ whole genome shotgun (WGS) entry which is preliminary data.</text>
</comment>
<keyword evidence="2" id="KW-1185">Reference proteome</keyword>
<gene>
    <name evidence="1" type="ORF">BS47DRAFT_1372840</name>
</gene>
<protein>
    <submittedName>
        <fullName evidence="1">Uncharacterized protein</fullName>
    </submittedName>
</protein>